<dbReference type="RefSeq" id="XP_014757579.1">
    <property type="nucleotide sequence ID" value="XM_014902093.2"/>
</dbReference>
<dbReference type="EMBL" id="CM000883">
    <property type="protein sequence ID" value="KQJ91084.1"/>
    <property type="molecule type" value="Genomic_DNA"/>
</dbReference>
<dbReference type="KEGG" id="bdi:106866615"/>
<reference evidence="2 3" key="1">
    <citation type="journal article" date="2010" name="Nature">
        <title>Genome sequencing and analysis of the model grass Brachypodium distachyon.</title>
        <authorList>
            <consortium name="International Brachypodium Initiative"/>
        </authorList>
    </citation>
    <scope>NUCLEOTIDE SEQUENCE [LARGE SCALE GENOMIC DNA]</scope>
    <source>
        <strain evidence="2">Bd21</strain>
        <strain evidence="3">cv. Bd21</strain>
    </source>
</reference>
<proteinExistence type="predicted"/>
<reference evidence="2" key="2">
    <citation type="submission" date="2017-06" db="EMBL/GenBank/DDBJ databases">
        <title>WGS assembly of Brachypodium distachyon.</title>
        <authorList>
            <consortium name="The International Brachypodium Initiative"/>
            <person name="Lucas S."/>
            <person name="Harmon-Smith M."/>
            <person name="Lail K."/>
            <person name="Tice H."/>
            <person name="Grimwood J."/>
            <person name="Bruce D."/>
            <person name="Barry K."/>
            <person name="Shu S."/>
            <person name="Lindquist E."/>
            <person name="Wang M."/>
            <person name="Pitluck S."/>
            <person name="Vogel J.P."/>
            <person name="Garvin D.F."/>
            <person name="Mockler T.C."/>
            <person name="Schmutz J."/>
            <person name="Rokhsar D."/>
            <person name="Bevan M.W."/>
        </authorList>
    </citation>
    <scope>NUCLEOTIDE SEQUENCE</scope>
    <source>
        <strain evidence="2">Bd21</strain>
    </source>
</reference>
<keyword evidence="4" id="KW-1185">Reference proteome</keyword>
<gene>
    <name evidence="3" type="primary">LOC106866615</name>
    <name evidence="2" type="ORF">BRADI_4g35423v3</name>
</gene>
<sequence>MAIVGLIPFVCAAIRKKRGSKARADRYARYVSGAAARVGESGGGGGGAYQSQSCRFAARASASPVSSYDFDGAANRYERLLATARREDARFEGAGGYQSQSCRFAVRPSPAYGLGYWLDEDGAGAASPPPEDPSGKLLLSPAGRNERGLSRSLRFSSMRVFARVGGA</sequence>
<accession>A0A0Q3EXA6</accession>
<reference evidence="3" key="3">
    <citation type="submission" date="2018-08" db="UniProtKB">
        <authorList>
            <consortium name="EnsemblPlants"/>
        </authorList>
    </citation>
    <scope>IDENTIFICATION</scope>
    <source>
        <strain evidence="3">cv. Bd21</strain>
    </source>
</reference>
<dbReference type="GeneID" id="106866615"/>
<protein>
    <submittedName>
        <fullName evidence="2 3">Uncharacterized protein</fullName>
    </submittedName>
</protein>
<dbReference type="Proteomes" id="UP000008810">
    <property type="component" value="Chromosome 4"/>
</dbReference>
<dbReference type="PANTHER" id="PTHR35485">
    <property type="entry name" value="OS01G0888900 PROTEIN"/>
    <property type="match status" value="1"/>
</dbReference>
<evidence type="ECO:0000313" key="4">
    <source>
        <dbReference type="Proteomes" id="UP000008810"/>
    </source>
</evidence>
<name>A0A0Q3EXA6_BRADI</name>
<dbReference type="OrthoDB" id="664786at2759"/>
<evidence type="ECO:0000256" key="1">
    <source>
        <dbReference type="SAM" id="MobiDB-lite"/>
    </source>
</evidence>
<evidence type="ECO:0000313" key="2">
    <source>
        <dbReference type="EMBL" id="KQJ91084.1"/>
    </source>
</evidence>
<dbReference type="PANTHER" id="PTHR35485:SF12">
    <property type="entry name" value="DUF4005 DOMAIN-CONTAINING PROTEIN"/>
    <property type="match status" value="1"/>
</dbReference>
<dbReference type="Gramene" id="KQJ91084">
    <property type="protein sequence ID" value="KQJ91084"/>
    <property type="gene ID" value="BRADI_4g35423v3"/>
</dbReference>
<evidence type="ECO:0000313" key="3">
    <source>
        <dbReference type="EnsemblPlants" id="KQJ91084"/>
    </source>
</evidence>
<dbReference type="EnsemblPlants" id="KQJ91084">
    <property type="protein sequence ID" value="KQJ91084"/>
    <property type="gene ID" value="BRADI_4g35423v3"/>
</dbReference>
<organism evidence="2">
    <name type="scientific">Brachypodium distachyon</name>
    <name type="common">Purple false brome</name>
    <name type="synonym">Trachynia distachya</name>
    <dbReference type="NCBI Taxonomy" id="15368"/>
    <lineage>
        <taxon>Eukaryota</taxon>
        <taxon>Viridiplantae</taxon>
        <taxon>Streptophyta</taxon>
        <taxon>Embryophyta</taxon>
        <taxon>Tracheophyta</taxon>
        <taxon>Spermatophyta</taxon>
        <taxon>Magnoliopsida</taxon>
        <taxon>Liliopsida</taxon>
        <taxon>Poales</taxon>
        <taxon>Poaceae</taxon>
        <taxon>BOP clade</taxon>
        <taxon>Pooideae</taxon>
        <taxon>Stipodae</taxon>
        <taxon>Brachypodieae</taxon>
        <taxon>Brachypodium</taxon>
    </lineage>
</organism>
<feature type="region of interest" description="Disordered" evidence="1">
    <location>
        <begin position="123"/>
        <end position="143"/>
    </location>
</feature>
<dbReference type="AlphaFoldDB" id="A0A0Q3EXA6"/>